<evidence type="ECO:0000313" key="6">
    <source>
        <dbReference type="EMBL" id="SHF96073.1"/>
    </source>
</evidence>
<dbReference type="InterPro" id="IPR044929">
    <property type="entry name" value="DNA/RNA_non-sp_Endonuclease_sf"/>
</dbReference>
<keyword evidence="3" id="KW-0472">Membrane</keyword>
<dbReference type="InterPro" id="IPR001604">
    <property type="entry name" value="Endo_G_ENPP1-like_dom"/>
</dbReference>
<keyword evidence="3" id="KW-1133">Transmembrane helix</keyword>
<accession>A0A1M5FX86</accession>
<dbReference type="InterPro" id="IPR040255">
    <property type="entry name" value="Non-specific_endonuclease"/>
</dbReference>
<gene>
    <name evidence="6" type="ORF">SAMN05443549_101990</name>
</gene>
<evidence type="ECO:0000259" key="4">
    <source>
        <dbReference type="SMART" id="SM00477"/>
    </source>
</evidence>
<dbReference type="InterPro" id="IPR044925">
    <property type="entry name" value="His-Me_finger_sf"/>
</dbReference>
<protein>
    <submittedName>
        <fullName evidence="6">Endonuclease G</fullName>
    </submittedName>
</protein>
<dbReference type="GO" id="GO:0003676">
    <property type="term" value="F:nucleic acid binding"/>
    <property type="evidence" value="ECO:0007669"/>
    <property type="project" value="InterPro"/>
</dbReference>
<feature type="active site" description="Proton acceptor" evidence="1">
    <location>
        <position position="133"/>
    </location>
</feature>
<dbReference type="EMBL" id="FQWB01000001">
    <property type="protein sequence ID" value="SHF96073.1"/>
    <property type="molecule type" value="Genomic_DNA"/>
</dbReference>
<evidence type="ECO:0000256" key="3">
    <source>
        <dbReference type="SAM" id="Phobius"/>
    </source>
</evidence>
<evidence type="ECO:0000259" key="5">
    <source>
        <dbReference type="SMART" id="SM00892"/>
    </source>
</evidence>
<dbReference type="Proteomes" id="UP000184516">
    <property type="component" value="Unassembled WGS sequence"/>
</dbReference>
<dbReference type="Gene3D" id="3.40.570.10">
    <property type="entry name" value="Extracellular Endonuclease, subunit A"/>
    <property type="match status" value="1"/>
</dbReference>
<evidence type="ECO:0000256" key="1">
    <source>
        <dbReference type="PIRSR" id="PIRSR640255-1"/>
    </source>
</evidence>
<dbReference type="SUPFAM" id="SSF54060">
    <property type="entry name" value="His-Me finger endonucleases"/>
    <property type="match status" value="1"/>
</dbReference>
<feature type="transmembrane region" description="Helical" evidence="3">
    <location>
        <begin position="20"/>
        <end position="40"/>
    </location>
</feature>
<sequence>MNRIKQVLTAIALQKLKKNFWSVFSFGIIMAFLLGSFSAFDFSSDNSGNEIQKQNRAFNFLPTSTTNQIIQHAYYTLSYSEKHEQAEWVAYELKKSYVRSNNFKRPYFIEDPKVKTGSADWRNYKKSGYDKGHLCPAGDMEFDLNAYNDTFFTSNISPQLHNFNGGVWNRLEQKVRYWATKYDGIYVITGGILQPSLKTIGKEKVSIPNYFYKILLDNYNGQYRMIAFLVPSKNSDKPLYDFVVTVDSLEKMTGIDFFPKLEDKIENSLEKNSDYKAWSFN</sequence>
<dbReference type="PANTHER" id="PTHR13966">
    <property type="entry name" value="ENDONUCLEASE RELATED"/>
    <property type="match status" value="1"/>
</dbReference>
<name>A0A1M5FX86_9FLAO</name>
<evidence type="ECO:0000313" key="7">
    <source>
        <dbReference type="Proteomes" id="UP000184516"/>
    </source>
</evidence>
<keyword evidence="3" id="KW-0812">Transmembrane</keyword>
<dbReference type="Pfam" id="PF01223">
    <property type="entry name" value="Endonuclease_NS"/>
    <property type="match status" value="1"/>
</dbReference>
<keyword evidence="7" id="KW-1185">Reference proteome</keyword>
<evidence type="ECO:0000256" key="2">
    <source>
        <dbReference type="PIRSR" id="PIRSR640255-2"/>
    </source>
</evidence>
<dbReference type="InterPro" id="IPR020821">
    <property type="entry name" value="ENPP1-3/EXOG-like_nuc-like"/>
</dbReference>
<dbReference type="AlphaFoldDB" id="A0A1M5FX86"/>
<dbReference type="GO" id="GO:0004519">
    <property type="term" value="F:endonuclease activity"/>
    <property type="evidence" value="ECO:0007669"/>
    <property type="project" value="UniProtKB-KW"/>
</dbReference>
<dbReference type="GO" id="GO:0046872">
    <property type="term" value="F:metal ion binding"/>
    <property type="evidence" value="ECO:0007669"/>
    <property type="project" value="UniProtKB-KW"/>
</dbReference>
<dbReference type="SMART" id="SM00892">
    <property type="entry name" value="Endonuclease_NS"/>
    <property type="match status" value="1"/>
</dbReference>
<proteinExistence type="predicted"/>
<keyword evidence="6" id="KW-0378">Hydrolase</keyword>
<feature type="domain" description="DNA/RNA non-specific endonuclease/pyrophosphatase/phosphodiesterase" evidence="5">
    <location>
        <begin position="71"/>
        <end position="264"/>
    </location>
</feature>
<dbReference type="STRING" id="468056.SAMN05443549_101990"/>
<dbReference type="RefSeq" id="WP_244534339.1">
    <property type="nucleotide sequence ID" value="NZ_FQWB01000001.1"/>
</dbReference>
<dbReference type="SMART" id="SM00477">
    <property type="entry name" value="NUC"/>
    <property type="match status" value="1"/>
</dbReference>
<keyword evidence="6" id="KW-0255">Endonuclease</keyword>
<dbReference type="GO" id="GO:0016787">
    <property type="term" value="F:hydrolase activity"/>
    <property type="evidence" value="ECO:0007669"/>
    <property type="project" value="InterPro"/>
</dbReference>
<dbReference type="PANTHER" id="PTHR13966:SF5">
    <property type="entry name" value="ENDONUCLEASE G, MITOCHONDRIAL"/>
    <property type="match status" value="1"/>
</dbReference>
<keyword evidence="6" id="KW-0540">Nuclease</keyword>
<keyword evidence="2" id="KW-0479">Metal-binding</keyword>
<reference evidence="7" key="1">
    <citation type="submission" date="2016-11" db="EMBL/GenBank/DDBJ databases">
        <authorList>
            <person name="Varghese N."/>
            <person name="Submissions S."/>
        </authorList>
    </citation>
    <scope>NUCLEOTIDE SEQUENCE [LARGE SCALE GENOMIC DNA]</scope>
    <source>
        <strain evidence="7">DSM 19978</strain>
    </source>
</reference>
<feature type="binding site" evidence="2">
    <location>
        <position position="164"/>
    </location>
    <ligand>
        <name>Mg(2+)</name>
        <dbReference type="ChEBI" id="CHEBI:18420"/>
        <note>catalytic</note>
    </ligand>
</feature>
<organism evidence="6 7">
    <name type="scientific">Flavobacterium fluvii</name>
    <dbReference type="NCBI Taxonomy" id="468056"/>
    <lineage>
        <taxon>Bacteria</taxon>
        <taxon>Pseudomonadati</taxon>
        <taxon>Bacteroidota</taxon>
        <taxon>Flavobacteriia</taxon>
        <taxon>Flavobacteriales</taxon>
        <taxon>Flavobacteriaceae</taxon>
        <taxon>Flavobacterium</taxon>
    </lineage>
</organism>
<feature type="domain" description="ENPP1-3/EXOG-like endonuclease/phosphodiesterase" evidence="4">
    <location>
        <begin position="72"/>
        <end position="264"/>
    </location>
</feature>